<evidence type="ECO:0000313" key="2">
    <source>
        <dbReference type="Proteomes" id="UP000479000"/>
    </source>
</evidence>
<gene>
    <name evidence="1" type="ORF">NTEN_LOCUS24060</name>
</gene>
<name>A0A6H5HS14_9HEMI</name>
<feature type="non-terminal residue" evidence="1">
    <location>
        <position position="234"/>
    </location>
</feature>
<accession>A0A6H5HS14</accession>
<proteinExistence type="predicted"/>
<evidence type="ECO:0000313" key="1">
    <source>
        <dbReference type="EMBL" id="CAB0020486.1"/>
    </source>
</evidence>
<keyword evidence="2" id="KW-1185">Reference proteome</keyword>
<reference evidence="1 2" key="1">
    <citation type="submission" date="2020-02" db="EMBL/GenBank/DDBJ databases">
        <authorList>
            <person name="Ferguson B K."/>
        </authorList>
    </citation>
    <scope>NUCLEOTIDE SEQUENCE [LARGE SCALE GENOMIC DNA]</scope>
</reference>
<organism evidence="1 2">
    <name type="scientific">Nesidiocoris tenuis</name>
    <dbReference type="NCBI Taxonomy" id="355587"/>
    <lineage>
        <taxon>Eukaryota</taxon>
        <taxon>Metazoa</taxon>
        <taxon>Ecdysozoa</taxon>
        <taxon>Arthropoda</taxon>
        <taxon>Hexapoda</taxon>
        <taxon>Insecta</taxon>
        <taxon>Pterygota</taxon>
        <taxon>Neoptera</taxon>
        <taxon>Paraneoptera</taxon>
        <taxon>Hemiptera</taxon>
        <taxon>Heteroptera</taxon>
        <taxon>Panheteroptera</taxon>
        <taxon>Cimicomorpha</taxon>
        <taxon>Miridae</taxon>
        <taxon>Dicyphina</taxon>
        <taxon>Nesidiocoris</taxon>
    </lineage>
</organism>
<dbReference type="AlphaFoldDB" id="A0A6H5HS14"/>
<protein>
    <submittedName>
        <fullName evidence="1">Uncharacterized protein</fullName>
    </submittedName>
</protein>
<sequence>MRDFEGNFRRNLFWQRIVHTYVKRYPSDCGPGVPERSKALSVIGPQKRARGFGSSAQPSSCRNIKNIHIFCKLDELRMVDIDSLKYLVSDRFTEENFQKVSHHACTVGQYGRRTVAKPSQSAQIRASFKICIVRTVDSWRTWVQETVQFSAVPTSVNSSYRRRSGETSYLHFVKTATVPMAPYVTTLNFHDISNVHVQVRNWRYEVSPLRRRYILCALRLCAFFLWSVSVPKIT</sequence>
<dbReference type="EMBL" id="CADCXU010035381">
    <property type="protein sequence ID" value="CAB0020486.1"/>
    <property type="molecule type" value="Genomic_DNA"/>
</dbReference>
<dbReference type="Proteomes" id="UP000479000">
    <property type="component" value="Unassembled WGS sequence"/>
</dbReference>